<evidence type="ECO:0000259" key="4">
    <source>
        <dbReference type="SMART" id="SM00796"/>
    </source>
</evidence>
<dbReference type="EMBL" id="CP014209">
    <property type="protein sequence ID" value="ANC32102.1"/>
    <property type="molecule type" value="Genomic_DNA"/>
</dbReference>
<dbReference type="Pfam" id="PF02626">
    <property type="entry name" value="CT_A_B"/>
    <property type="match status" value="1"/>
</dbReference>
<dbReference type="GO" id="GO:0016787">
    <property type="term" value="F:hydrolase activity"/>
    <property type="evidence" value="ECO:0007669"/>
    <property type="project" value="UniProtKB-KW"/>
</dbReference>
<dbReference type="AlphaFoldDB" id="A0A161HRW8"/>
<keyword evidence="3" id="KW-0067">ATP-binding</keyword>
<dbReference type="PATRIC" id="fig|1300344.3.peg.2579"/>
<evidence type="ECO:0000256" key="1">
    <source>
        <dbReference type="ARBA" id="ARBA00022741"/>
    </source>
</evidence>
<feature type="domain" description="Carboxyltransferase" evidence="5">
    <location>
        <begin position="259"/>
        <end position="537"/>
    </location>
</feature>
<dbReference type="GO" id="GO:0005524">
    <property type="term" value="F:ATP binding"/>
    <property type="evidence" value="ECO:0007669"/>
    <property type="project" value="UniProtKB-KW"/>
</dbReference>
<dbReference type="InterPro" id="IPR003778">
    <property type="entry name" value="CT_A_B"/>
</dbReference>
<dbReference type="Gene3D" id="2.40.100.10">
    <property type="entry name" value="Cyclophilin-like"/>
    <property type="match status" value="2"/>
</dbReference>
<proteinExistence type="predicted"/>
<accession>A0A161HRW8</accession>
<dbReference type="Pfam" id="PF02682">
    <property type="entry name" value="CT_C_D"/>
    <property type="match status" value="1"/>
</dbReference>
<evidence type="ECO:0000256" key="2">
    <source>
        <dbReference type="ARBA" id="ARBA00022801"/>
    </source>
</evidence>
<dbReference type="PANTHER" id="PTHR43309:SF3">
    <property type="entry name" value="5-OXOPROLINASE SUBUNIT C"/>
    <property type="match status" value="1"/>
</dbReference>
<evidence type="ECO:0000313" key="7">
    <source>
        <dbReference type="Proteomes" id="UP000076794"/>
    </source>
</evidence>
<sequence length="537" mass="54820">MRLRPAGDDAVLVECASAAEAVALHRSLTDRPVAGVGPTVPGASTLLVVHDPARVDRTALEGLLAARLGAHGPAADTGPPRTLDLPVVYDGTDLADVADLLGTSVEEVVRRHTEAVWTVAFMGFAPGFGYLTGTDAGLVVPRRDVPRTRVPAGSVALAGAYSGVYPREGPGGWQLLGRTGAVLWDLDRDPPVAWAPGDRVRFRAVRDVVRTVPARDGTDGVAPARTPAPDGAPGRAAVEVVDPGTHSLLQDLGRPGLADLGVGASGAADPRSLRAALRAVGTRPDDAAVETHGGLRLRARGTLVVAVTGAAVPVTVRSPDGRDRPVPWAHAVRLADGDDLVVGAVERGLSVYVAVRGGLAATPVLGSRSTDLLGGIGPAPLAVGAVLPVGPPPGGAVAADDGGAPDPGALPAPGDVVRLPVTLGPRDDWFTAAALRRLLTQEWEVTALADRVGTRLRGAVPLDRRPEAVGRELPSEGVGTGGVQVPPGGQPLLFGPDHPQTGGYPVVAVVAASHRWLLGQLPEGARLHFDAPPDDPA</sequence>
<keyword evidence="6" id="KW-0418">Kinase</keyword>
<name>A0A161HRW8_9MICO</name>
<keyword evidence="7" id="KW-1185">Reference proteome</keyword>
<dbReference type="KEGG" id="ido:I598_2568"/>
<dbReference type="GO" id="GO:0016301">
    <property type="term" value="F:kinase activity"/>
    <property type="evidence" value="ECO:0007669"/>
    <property type="project" value="UniProtKB-KW"/>
</dbReference>
<feature type="domain" description="Carboxyltransferase" evidence="4">
    <location>
        <begin position="1"/>
        <end position="194"/>
    </location>
</feature>
<dbReference type="SUPFAM" id="SSF50891">
    <property type="entry name" value="Cyclophilin-like"/>
    <property type="match status" value="2"/>
</dbReference>
<reference evidence="6 7" key="1">
    <citation type="submission" date="2016-01" db="EMBL/GenBank/DDBJ databases">
        <title>Complete genome sequence of a soil Actinobacterium, Isoptericola dokdonensis DS-3.</title>
        <authorList>
            <person name="Kwon S.-K."/>
            <person name="Kim J.F."/>
        </authorList>
    </citation>
    <scope>NUCLEOTIDE SEQUENCE [LARGE SCALE GENOMIC DNA]</scope>
    <source>
        <strain evidence="6 7">DS-3</strain>
    </source>
</reference>
<dbReference type="RefSeq" id="WP_068203281.1">
    <property type="nucleotide sequence ID" value="NZ_CP014209.1"/>
</dbReference>
<dbReference type="PANTHER" id="PTHR43309">
    <property type="entry name" value="5-OXOPROLINASE SUBUNIT C"/>
    <property type="match status" value="1"/>
</dbReference>
<evidence type="ECO:0000259" key="5">
    <source>
        <dbReference type="SMART" id="SM00797"/>
    </source>
</evidence>
<dbReference type="InterPro" id="IPR003833">
    <property type="entry name" value="CT_C_D"/>
</dbReference>
<organism evidence="6 7">
    <name type="scientific">Isoptericola dokdonensis DS-3</name>
    <dbReference type="NCBI Taxonomy" id="1300344"/>
    <lineage>
        <taxon>Bacteria</taxon>
        <taxon>Bacillati</taxon>
        <taxon>Actinomycetota</taxon>
        <taxon>Actinomycetes</taxon>
        <taxon>Micrococcales</taxon>
        <taxon>Promicromonosporaceae</taxon>
        <taxon>Isoptericola</taxon>
    </lineage>
</organism>
<dbReference type="STRING" id="1300344.I598_2568"/>
<keyword evidence="6" id="KW-0808">Transferase</keyword>
<dbReference type="Gene3D" id="3.30.1360.40">
    <property type="match status" value="1"/>
</dbReference>
<dbReference type="InterPro" id="IPR052708">
    <property type="entry name" value="PxpC"/>
</dbReference>
<dbReference type="SUPFAM" id="SSF160467">
    <property type="entry name" value="PH0987 N-terminal domain-like"/>
    <property type="match status" value="1"/>
</dbReference>
<protein>
    <submittedName>
        <fullName evidence="6">Kinase A inhibitor</fullName>
    </submittedName>
</protein>
<dbReference type="InterPro" id="IPR029000">
    <property type="entry name" value="Cyclophilin-like_dom_sf"/>
</dbReference>
<dbReference type="Proteomes" id="UP000076794">
    <property type="component" value="Chromosome"/>
</dbReference>
<keyword evidence="2" id="KW-0378">Hydrolase</keyword>
<keyword evidence="1" id="KW-0547">Nucleotide-binding</keyword>
<dbReference type="OrthoDB" id="9768696at2"/>
<dbReference type="SMART" id="SM00797">
    <property type="entry name" value="AHS2"/>
    <property type="match status" value="1"/>
</dbReference>
<dbReference type="SMART" id="SM00796">
    <property type="entry name" value="AHS1"/>
    <property type="match status" value="1"/>
</dbReference>
<evidence type="ECO:0000313" key="6">
    <source>
        <dbReference type="EMBL" id="ANC32102.1"/>
    </source>
</evidence>
<evidence type="ECO:0000256" key="3">
    <source>
        <dbReference type="ARBA" id="ARBA00022840"/>
    </source>
</evidence>
<gene>
    <name evidence="6" type="primary">kipI</name>
    <name evidence="6" type="ORF">I598_2568</name>
</gene>